<dbReference type="Proteomes" id="UP000601055">
    <property type="component" value="Unassembled WGS sequence"/>
</dbReference>
<keyword evidence="1" id="KW-0808">Transferase</keyword>
<keyword evidence="2" id="KW-1185">Reference proteome</keyword>
<keyword evidence="1" id="KW-0418">Kinase</keyword>
<sequence length="335" mass="38780">MTSNLLYFPYINLPQTEWTFRTLLYYDSISSIVPDDYFHNPENKFDKFTLELLREDLVIMVNPLQALERPFELTQPFMDFITSPYFKIDVRISRFKGGFYERINNTKLSPTLVSSLKFNYEIMYQLQELGLAKHAYDNFYHVEKSTATYLMSYLANILAIKLELMPITNLAMNKWHMRYNNRILDPDIAHRRNRVLENVIPMPSDINLSKLLDFKEKHHKSLGLFKAVVEQIALDPRYNDDLLLDQKIEELNYHKNEITASMNSSRFGKIVFGTLSGLVGTGIAMSTTDNSLSAMVLSSFGFANAIHSALSIESPNDIKDTTGMKYLSLVDKYLR</sequence>
<dbReference type="AlphaFoldDB" id="A0A923DZ53"/>
<dbReference type="RefSeq" id="WP_182921264.1">
    <property type="nucleotide sequence ID" value="NZ_WNXD01000001.1"/>
</dbReference>
<protein>
    <submittedName>
        <fullName evidence="1">Kinase</fullName>
    </submittedName>
</protein>
<proteinExistence type="predicted"/>
<organism evidence="1 2">
    <name type="scientific">Pedobacter planticolens</name>
    <dbReference type="NCBI Taxonomy" id="2679964"/>
    <lineage>
        <taxon>Bacteria</taxon>
        <taxon>Pseudomonadati</taxon>
        <taxon>Bacteroidota</taxon>
        <taxon>Sphingobacteriia</taxon>
        <taxon>Sphingobacteriales</taxon>
        <taxon>Sphingobacteriaceae</taxon>
        <taxon>Pedobacter</taxon>
    </lineage>
</organism>
<gene>
    <name evidence="1" type="ORF">GM921_03715</name>
</gene>
<name>A0A923DZ53_9SPHI</name>
<dbReference type="EMBL" id="WNXD01000001">
    <property type="protein sequence ID" value="MBB2144577.1"/>
    <property type="molecule type" value="Genomic_DNA"/>
</dbReference>
<reference evidence="1" key="1">
    <citation type="submission" date="2019-11" db="EMBL/GenBank/DDBJ databases">
        <title>Description of Pedobacter sp. LMG 31464T.</title>
        <authorList>
            <person name="Carlier A."/>
            <person name="Qi S."/>
            <person name="Vandamme P."/>
        </authorList>
    </citation>
    <scope>NUCLEOTIDE SEQUENCE</scope>
    <source>
        <strain evidence="1">LMG 31464</strain>
    </source>
</reference>
<evidence type="ECO:0000313" key="1">
    <source>
        <dbReference type="EMBL" id="MBB2144577.1"/>
    </source>
</evidence>
<dbReference type="GO" id="GO:0016301">
    <property type="term" value="F:kinase activity"/>
    <property type="evidence" value="ECO:0007669"/>
    <property type="project" value="UniProtKB-KW"/>
</dbReference>
<comment type="caution">
    <text evidence="1">The sequence shown here is derived from an EMBL/GenBank/DDBJ whole genome shotgun (WGS) entry which is preliminary data.</text>
</comment>
<evidence type="ECO:0000313" key="2">
    <source>
        <dbReference type="Proteomes" id="UP000601055"/>
    </source>
</evidence>
<accession>A0A923DZ53</accession>